<sequence>MRKATVEPPCQQLNCKEVATIEAVDADAIRDACISQETRKKYTGSINGIKKWIKLELTKADPDIAQFFDVTGDIDLRNQRYIYRLKRIALPVEYGDGMKQLFSGFRRREAEQNQSSSPKTSGKQPLTYSLYAELYKAALLRSDGGFSHLFLTSQWNLMCRFVSVQTLQTHHLLAKDDSVGAIFYKTKTNQEDTGPRDSRHLFANPFSPSTCWVTALGVYLVCNPRLQPGALFPGSDPKIRFGKTLSSLLQKDGTAKLYEKELQRLPVEDVLEGRVCWRCVWSIGGVQDWYFRYEAAGDQFLDRVVAGLPANNSDFAGLPPHFSDGADEALKSCIAVMFPGLAKLTIKLEYSETSWMKASGIPPHIELYKKIDKQQQSIDALPSMLEKRMENVLERKGVAAGNITQELLRSEKESLLKDIGLHRSNETEPAAISSSPARTYYTWGGKFHRLPKQFEFPSIDPLSVWRLWRFGDTSRDYPPFKGILSDDLDTPKKKATLSEWSMMMRHIINAIEEQTHQTLPEIRDEAHAVELFNCGYSMLKFRPSKRERRSTQIKLTTALRLICEADRSTTRSHQFKSRKRQAACSDPMLP</sequence>
<comment type="caution">
    <text evidence="2">The sequence shown here is derived from an EMBL/GenBank/DDBJ whole genome shotgun (WGS) entry which is preliminary data.</text>
</comment>
<gene>
    <name evidence="2" type="ORF">PHMEG_00018539</name>
</gene>
<name>A0A225VTV0_9STRA</name>
<evidence type="ECO:0000313" key="2">
    <source>
        <dbReference type="EMBL" id="OWZ08853.1"/>
    </source>
</evidence>
<proteinExistence type="predicted"/>
<organism evidence="2 3">
    <name type="scientific">Phytophthora megakarya</name>
    <dbReference type="NCBI Taxonomy" id="4795"/>
    <lineage>
        <taxon>Eukaryota</taxon>
        <taxon>Sar</taxon>
        <taxon>Stramenopiles</taxon>
        <taxon>Oomycota</taxon>
        <taxon>Peronosporomycetes</taxon>
        <taxon>Peronosporales</taxon>
        <taxon>Peronosporaceae</taxon>
        <taxon>Phytophthora</taxon>
    </lineage>
</organism>
<accession>A0A225VTV0</accession>
<protein>
    <submittedName>
        <fullName evidence="2">Uncharacterized protein</fullName>
    </submittedName>
</protein>
<reference evidence="3" key="1">
    <citation type="submission" date="2017-03" db="EMBL/GenBank/DDBJ databases">
        <title>Phytopthora megakarya and P. palmivora, two closely related causual agents of cacao black pod achieved similar genome size and gene model numbers by different mechanisms.</title>
        <authorList>
            <person name="Ali S."/>
            <person name="Shao J."/>
            <person name="Larry D.J."/>
            <person name="Kronmiller B."/>
            <person name="Shen D."/>
            <person name="Strem M.D."/>
            <person name="Melnick R.L."/>
            <person name="Guiltinan M.J."/>
            <person name="Tyler B.M."/>
            <person name="Meinhardt L.W."/>
            <person name="Bailey B.A."/>
        </authorList>
    </citation>
    <scope>NUCLEOTIDE SEQUENCE [LARGE SCALE GENOMIC DNA]</scope>
    <source>
        <strain evidence="3">zdho120</strain>
    </source>
</reference>
<dbReference type="AlphaFoldDB" id="A0A225VTV0"/>
<dbReference type="Proteomes" id="UP000198211">
    <property type="component" value="Unassembled WGS sequence"/>
</dbReference>
<evidence type="ECO:0000256" key="1">
    <source>
        <dbReference type="SAM" id="MobiDB-lite"/>
    </source>
</evidence>
<dbReference type="OrthoDB" id="146848at2759"/>
<keyword evidence="3" id="KW-1185">Reference proteome</keyword>
<evidence type="ECO:0000313" key="3">
    <source>
        <dbReference type="Proteomes" id="UP000198211"/>
    </source>
</evidence>
<dbReference type="EMBL" id="NBNE01002999">
    <property type="protein sequence ID" value="OWZ08853.1"/>
    <property type="molecule type" value="Genomic_DNA"/>
</dbReference>
<feature type="region of interest" description="Disordered" evidence="1">
    <location>
        <begin position="570"/>
        <end position="590"/>
    </location>
</feature>